<dbReference type="InterPro" id="IPR002401">
    <property type="entry name" value="Cyt_P450_E_grp-I"/>
</dbReference>
<dbReference type="InterPro" id="IPR050476">
    <property type="entry name" value="Insect_CytP450_Detox"/>
</dbReference>
<dbReference type="SUPFAM" id="SSF48264">
    <property type="entry name" value="Cytochrome P450"/>
    <property type="match status" value="1"/>
</dbReference>
<evidence type="ECO:0000313" key="16">
    <source>
        <dbReference type="EMBL" id="WIM41636.1"/>
    </source>
</evidence>
<sequence length="504" mass="58610">MTDLSSLITITNFIGLITTIIILSYFYLKKCYQYWEDRKVPYVKPTSLLFGSNLDLVLQRTSFQEYHADLYKQLAPHRFGGYYNFQRPFLLVRDPEIVKHILVVDFAKFSVRHTDADGSEPLRMHLFNLKGDTWKLLKEKISPAFSPAKIKAMVELMKECAIELVDVLKKPSEDQRDIFITDIISRYGTDVIGTCAFGYQAHSLLQPDAIFRTMARRIIEPHFNFKLRSLLLAISPKLCRIFKVRMFDPEATQYFIDLVDETIKYRESNNIVRNDFIDLLIAVKREEHLANQKDKNRSRKMDVSVENLAAQCFAFFFAGYSTQNLTLGAALLELARNPDVQRKLRQEIDDTFAANNGEINYDILNKMKYMEQVVSEVIRCYPGQPIILRQCGENYKIPDSDTVIEKGVTVFVPRYGLNHDPEYYPDPDTFDPEHFSDEAKAARHPYAHLLFGEGPRKCLGTSHRISQSYRSNWFLHTFRTKIWSNAFQTRVDHAPEELRVYLIS</sequence>
<keyword evidence="10 13" id="KW-0408">Iron</keyword>
<dbReference type="InterPro" id="IPR001128">
    <property type="entry name" value="Cyt_P450"/>
</dbReference>
<evidence type="ECO:0000256" key="10">
    <source>
        <dbReference type="ARBA" id="ARBA00023004"/>
    </source>
</evidence>
<organism evidence="16">
    <name type="scientific">Maconellicoccus hirsutus</name>
    <name type="common">Pink hibiscus mealybug</name>
    <dbReference type="NCBI Taxonomy" id="177089"/>
    <lineage>
        <taxon>Eukaryota</taxon>
        <taxon>Metazoa</taxon>
        <taxon>Ecdysozoa</taxon>
        <taxon>Arthropoda</taxon>
        <taxon>Hexapoda</taxon>
        <taxon>Insecta</taxon>
        <taxon>Pterygota</taxon>
        <taxon>Neoptera</taxon>
        <taxon>Paraneoptera</taxon>
        <taxon>Hemiptera</taxon>
        <taxon>Sternorrhyncha</taxon>
        <taxon>Coccoidea</taxon>
        <taxon>Pseudococcidae</taxon>
        <taxon>Maconellicoccus</taxon>
    </lineage>
</organism>
<evidence type="ECO:0000256" key="12">
    <source>
        <dbReference type="ARBA" id="ARBA00023136"/>
    </source>
</evidence>
<dbReference type="InterPro" id="IPR017972">
    <property type="entry name" value="Cyt_P450_CS"/>
</dbReference>
<evidence type="ECO:0000256" key="2">
    <source>
        <dbReference type="ARBA" id="ARBA00004174"/>
    </source>
</evidence>
<keyword evidence="15" id="KW-1133">Transmembrane helix</keyword>
<evidence type="ECO:0000256" key="15">
    <source>
        <dbReference type="SAM" id="Phobius"/>
    </source>
</evidence>
<dbReference type="Pfam" id="PF00067">
    <property type="entry name" value="p450"/>
    <property type="match status" value="1"/>
</dbReference>
<feature type="transmembrane region" description="Helical" evidence="15">
    <location>
        <begin position="6"/>
        <end position="28"/>
    </location>
</feature>
<comment type="similarity">
    <text evidence="4 14">Belongs to the cytochrome P450 family.</text>
</comment>
<dbReference type="GO" id="GO:0005506">
    <property type="term" value="F:iron ion binding"/>
    <property type="evidence" value="ECO:0007669"/>
    <property type="project" value="InterPro"/>
</dbReference>
<name>A0AAT9UTH0_MACHI</name>
<protein>
    <submittedName>
        <fullName evidence="16">Cytochrome P450 6QB1</fullName>
    </submittedName>
</protein>
<evidence type="ECO:0000256" key="13">
    <source>
        <dbReference type="PIRSR" id="PIRSR602401-1"/>
    </source>
</evidence>
<keyword evidence="9 14" id="KW-0560">Oxidoreductase</keyword>
<dbReference type="PRINTS" id="PR00463">
    <property type="entry name" value="EP450I"/>
</dbReference>
<dbReference type="PANTHER" id="PTHR24292">
    <property type="entry name" value="CYTOCHROME P450"/>
    <property type="match status" value="1"/>
</dbReference>
<dbReference type="AlphaFoldDB" id="A0AAT9UTH0"/>
<keyword evidence="6 13" id="KW-0479">Metal-binding</keyword>
<keyword evidence="11 14" id="KW-0503">Monooxygenase</keyword>
<evidence type="ECO:0000256" key="11">
    <source>
        <dbReference type="ARBA" id="ARBA00023033"/>
    </source>
</evidence>
<reference evidence="16" key="1">
    <citation type="submission" date="2023-06" db="EMBL/GenBank/DDBJ databases">
        <title>Identification of Cytochrome P450s in Maconellicoccus hirsutus.</title>
        <authorList>
            <person name="Selvamani S.B."/>
            <person name="Negi N."/>
            <person name="Nagarjuna Reddy K.V."/>
            <person name="Ramasamy G.G."/>
        </authorList>
    </citation>
    <scope>NUCLEOTIDE SEQUENCE</scope>
</reference>
<dbReference type="GO" id="GO:0004497">
    <property type="term" value="F:monooxygenase activity"/>
    <property type="evidence" value="ECO:0007669"/>
    <property type="project" value="UniProtKB-KW"/>
</dbReference>
<dbReference type="GO" id="GO:0020037">
    <property type="term" value="F:heme binding"/>
    <property type="evidence" value="ECO:0007669"/>
    <property type="project" value="InterPro"/>
</dbReference>
<evidence type="ECO:0000256" key="8">
    <source>
        <dbReference type="ARBA" id="ARBA00022848"/>
    </source>
</evidence>
<keyword evidence="15" id="KW-0812">Transmembrane</keyword>
<dbReference type="GO" id="GO:0016705">
    <property type="term" value="F:oxidoreductase activity, acting on paired donors, with incorporation or reduction of molecular oxygen"/>
    <property type="evidence" value="ECO:0007669"/>
    <property type="project" value="InterPro"/>
</dbReference>
<evidence type="ECO:0000256" key="4">
    <source>
        <dbReference type="ARBA" id="ARBA00010617"/>
    </source>
</evidence>
<keyword evidence="5 13" id="KW-0349">Heme</keyword>
<dbReference type="InterPro" id="IPR036396">
    <property type="entry name" value="Cyt_P450_sf"/>
</dbReference>
<evidence type="ECO:0000256" key="3">
    <source>
        <dbReference type="ARBA" id="ARBA00004406"/>
    </source>
</evidence>
<proteinExistence type="evidence at transcript level"/>
<evidence type="ECO:0000256" key="6">
    <source>
        <dbReference type="ARBA" id="ARBA00022723"/>
    </source>
</evidence>
<evidence type="ECO:0000256" key="9">
    <source>
        <dbReference type="ARBA" id="ARBA00023002"/>
    </source>
</evidence>
<accession>A0AAT9UTH0</accession>
<dbReference type="GO" id="GO:0005789">
    <property type="term" value="C:endoplasmic reticulum membrane"/>
    <property type="evidence" value="ECO:0007669"/>
    <property type="project" value="UniProtKB-SubCell"/>
</dbReference>
<dbReference type="Gene3D" id="1.10.630.10">
    <property type="entry name" value="Cytochrome P450"/>
    <property type="match status" value="1"/>
</dbReference>
<evidence type="ECO:0000256" key="5">
    <source>
        <dbReference type="ARBA" id="ARBA00022617"/>
    </source>
</evidence>
<evidence type="ECO:0000256" key="1">
    <source>
        <dbReference type="ARBA" id="ARBA00001971"/>
    </source>
</evidence>
<dbReference type="FunFam" id="1.10.630.10:FF:000042">
    <property type="entry name" value="Cytochrome P450"/>
    <property type="match status" value="1"/>
</dbReference>
<comment type="subcellular location">
    <subcellularLocation>
        <location evidence="3">Endoplasmic reticulum membrane</location>
        <topology evidence="3">Peripheral membrane protein</topology>
    </subcellularLocation>
    <subcellularLocation>
        <location evidence="2">Microsome membrane</location>
        <topology evidence="2">Peripheral membrane protein</topology>
    </subcellularLocation>
</comment>
<comment type="cofactor">
    <cofactor evidence="1 13">
        <name>heme</name>
        <dbReference type="ChEBI" id="CHEBI:30413"/>
    </cofactor>
</comment>
<dbReference type="EMBL" id="OR117196">
    <property type="protein sequence ID" value="WIM41636.1"/>
    <property type="molecule type" value="mRNA"/>
</dbReference>
<evidence type="ECO:0000256" key="7">
    <source>
        <dbReference type="ARBA" id="ARBA00022824"/>
    </source>
</evidence>
<keyword evidence="12 15" id="KW-0472">Membrane</keyword>
<dbReference type="CDD" id="cd11056">
    <property type="entry name" value="CYP6-like"/>
    <property type="match status" value="1"/>
</dbReference>
<dbReference type="PROSITE" id="PS00086">
    <property type="entry name" value="CYTOCHROME_P450"/>
    <property type="match status" value="1"/>
</dbReference>
<keyword evidence="7" id="KW-0256">Endoplasmic reticulum</keyword>
<feature type="binding site" description="axial binding residue" evidence="13">
    <location>
        <position position="458"/>
    </location>
    <ligand>
        <name>heme</name>
        <dbReference type="ChEBI" id="CHEBI:30413"/>
    </ligand>
    <ligandPart>
        <name>Fe</name>
        <dbReference type="ChEBI" id="CHEBI:18248"/>
    </ligandPart>
</feature>
<evidence type="ECO:0000256" key="14">
    <source>
        <dbReference type="RuleBase" id="RU000461"/>
    </source>
</evidence>
<dbReference type="PANTHER" id="PTHR24292:SF54">
    <property type="entry name" value="CYP9F3-RELATED"/>
    <property type="match status" value="1"/>
</dbReference>
<keyword evidence="8" id="KW-0492">Microsome</keyword>